<evidence type="ECO:0000313" key="3">
    <source>
        <dbReference type="EMBL" id="NME71069.1"/>
    </source>
</evidence>
<evidence type="ECO:0000313" key="4">
    <source>
        <dbReference type="Proteomes" id="UP000576082"/>
    </source>
</evidence>
<dbReference type="Gene3D" id="2.60.40.3680">
    <property type="match status" value="1"/>
</dbReference>
<feature type="signal peptide" evidence="1">
    <location>
        <begin position="1"/>
        <end position="18"/>
    </location>
</feature>
<feature type="domain" description="YARHG" evidence="2">
    <location>
        <begin position="294"/>
        <end position="375"/>
    </location>
</feature>
<dbReference type="Gene3D" id="1.20.58.1690">
    <property type="match status" value="1"/>
</dbReference>
<dbReference type="AlphaFoldDB" id="A0A7X9XBY1"/>
<dbReference type="Pfam" id="PF13308">
    <property type="entry name" value="YARHG"/>
    <property type="match status" value="1"/>
</dbReference>
<dbReference type="SMART" id="SM01324">
    <property type="entry name" value="YARHG"/>
    <property type="match status" value="1"/>
</dbReference>
<accession>A0A7X9XBY1</accession>
<dbReference type="EMBL" id="JABANE010000085">
    <property type="protein sequence ID" value="NME71069.1"/>
    <property type="molecule type" value="Genomic_DNA"/>
</dbReference>
<feature type="chain" id="PRO_5031332118" evidence="1">
    <location>
        <begin position="19"/>
        <end position="393"/>
    </location>
</feature>
<dbReference type="Proteomes" id="UP000576082">
    <property type="component" value="Unassembled WGS sequence"/>
</dbReference>
<sequence>MKKLTFIFLALITLRVFANDSAYYASGNQLIPITETDICVTKEVLTIEKKTVYEQNDAGETVGKQYFAYVTVDYTFFNPGPEKTILVGFEAPSPNGDVDGTPKNGAHPYISDFDVNVNSELLEFKTSIVNTENYYVNNKINAKTEEEIINNGFDQNSPDFYYVYHFNANFKSGLNKITHTYRFNMSGSVMGGYNFDYILTAANRWGNNQIDDFTLIIDMGISEIFSMRNTFFDDKSEWKIPYGKCYDSGDEKTKFITGTGRVIFHKKNFKPKGELYLGSSRDEREYGYPAFDYSIYGLPEYINSDISSTRSVDENSFKILRNLPFALRGYVFKTEVIQEYYSSQWWYSPKPEYKATLDELSSEEINWLEKVKSNKWDSEYKEDNKTYYRYAPY</sequence>
<keyword evidence="4" id="KW-1185">Reference proteome</keyword>
<keyword evidence="1" id="KW-0732">Signal</keyword>
<organism evidence="3 4">
    <name type="scientific">Flammeovirga aprica JL-4</name>
    <dbReference type="NCBI Taxonomy" id="694437"/>
    <lineage>
        <taxon>Bacteria</taxon>
        <taxon>Pseudomonadati</taxon>
        <taxon>Bacteroidota</taxon>
        <taxon>Cytophagia</taxon>
        <taxon>Cytophagales</taxon>
        <taxon>Flammeovirgaceae</taxon>
        <taxon>Flammeovirga</taxon>
    </lineage>
</organism>
<name>A0A7X9XBY1_9BACT</name>
<dbReference type="RefSeq" id="WP_169659292.1">
    <property type="nucleotide sequence ID" value="NZ_JABANE010000085.1"/>
</dbReference>
<protein>
    <submittedName>
        <fullName evidence="3">YARHG domain-containing protein</fullName>
    </submittedName>
</protein>
<proteinExistence type="predicted"/>
<evidence type="ECO:0000256" key="1">
    <source>
        <dbReference type="SAM" id="SignalP"/>
    </source>
</evidence>
<dbReference type="InterPro" id="IPR038434">
    <property type="entry name" value="YARHG_sf"/>
</dbReference>
<gene>
    <name evidence="3" type="ORF">HHU12_24080</name>
</gene>
<evidence type="ECO:0000259" key="2">
    <source>
        <dbReference type="SMART" id="SM01324"/>
    </source>
</evidence>
<reference evidence="3 4" key="1">
    <citation type="submission" date="2020-04" db="EMBL/GenBank/DDBJ databases">
        <title>Flammeovirga sp. SR4, a novel species isolated from seawater.</title>
        <authorList>
            <person name="Wang X."/>
        </authorList>
    </citation>
    <scope>NUCLEOTIDE SEQUENCE [LARGE SCALE GENOMIC DNA]</scope>
    <source>
        <strain evidence="3 4">ATCC 23126</strain>
    </source>
</reference>
<comment type="caution">
    <text evidence="3">The sequence shown here is derived from an EMBL/GenBank/DDBJ whole genome shotgun (WGS) entry which is preliminary data.</text>
</comment>
<dbReference type="InterPro" id="IPR025582">
    <property type="entry name" value="YARHG_dom"/>
</dbReference>